<name>A0ABR5B1F7_BACBA</name>
<sequence>MHTLIIKTGKDKRGFLEKPLFLKNMFPPSEKRLSIDTACCKLESGRPISIFD</sequence>
<protein>
    <submittedName>
        <fullName evidence="1">Uncharacterized protein</fullName>
    </submittedName>
</protein>
<gene>
    <name evidence="1" type="ORF">SD77_0647</name>
</gene>
<dbReference type="EMBL" id="JXLP01000001">
    <property type="protein sequence ID" value="KIL80799.1"/>
    <property type="molecule type" value="Genomic_DNA"/>
</dbReference>
<evidence type="ECO:0000313" key="2">
    <source>
        <dbReference type="Proteomes" id="UP000031982"/>
    </source>
</evidence>
<keyword evidence="2" id="KW-1185">Reference proteome</keyword>
<proteinExistence type="predicted"/>
<reference evidence="1 2" key="1">
    <citation type="submission" date="2015-01" db="EMBL/GenBank/DDBJ databases">
        <title>Genome Assembly of Bacillus badius MTCC 1458.</title>
        <authorList>
            <person name="Verma A."/>
            <person name="Khatri I."/>
            <person name="Mual P."/>
            <person name="Subramanian S."/>
            <person name="Krishnamurthi S."/>
        </authorList>
    </citation>
    <scope>NUCLEOTIDE SEQUENCE [LARGE SCALE GENOMIC DNA]</scope>
    <source>
        <strain evidence="1 2">MTCC 1458</strain>
    </source>
</reference>
<accession>A0ABR5B1F7</accession>
<organism evidence="1 2">
    <name type="scientific">Bacillus badius</name>
    <dbReference type="NCBI Taxonomy" id="1455"/>
    <lineage>
        <taxon>Bacteria</taxon>
        <taxon>Bacillati</taxon>
        <taxon>Bacillota</taxon>
        <taxon>Bacilli</taxon>
        <taxon>Bacillales</taxon>
        <taxon>Bacillaceae</taxon>
        <taxon>Pseudobacillus</taxon>
    </lineage>
</organism>
<dbReference type="Proteomes" id="UP000031982">
    <property type="component" value="Unassembled WGS sequence"/>
</dbReference>
<comment type="caution">
    <text evidence="1">The sequence shown here is derived from an EMBL/GenBank/DDBJ whole genome shotgun (WGS) entry which is preliminary data.</text>
</comment>
<evidence type="ECO:0000313" key="1">
    <source>
        <dbReference type="EMBL" id="KIL80799.1"/>
    </source>
</evidence>